<evidence type="ECO:0000256" key="11">
    <source>
        <dbReference type="PROSITE-ProRule" id="PRU00221"/>
    </source>
</evidence>
<keyword evidence="6 12" id="KW-0282">Flagellum</keyword>
<evidence type="ECO:0000256" key="1">
    <source>
        <dbReference type="ARBA" id="ARBA00004230"/>
    </source>
</evidence>
<comment type="function">
    <text evidence="9">Microtubule inner protein (MIP) part of the dynein-decorated doublet microtubules (DMTs) in cilia axoneme. Important for proper ciliary and flagellar beating. May act in cooperation with CFAP45 and axonemal dynein subunit DNAH11. May play a role in cell growth and/or survival.</text>
</comment>
<sequence length="100" mass="11021">MHCVGLRIMYWETYDGGQIRELEGSQQGSIDGMDISSDGSHFVTGGDDKEVVVWKYNEGLITHIGKGHGGGIARVKVCPNCKWIVSVGTDGSILRWKYPH</sequence>
<evidence type="ECO:0000313" key="13">
    <source>
        <dbReference type="Proteomes" id="UP001249851"/>
    </source>
</evidence>
<feature type="repeat" description="WD" evidence="11">
    <location>
        <begin position="23"/>
        <end position="64"/>
    </location>
</feature>
<protein>
    <recommendedName>
        <fullName evidence="8">Cilia- and flagella-associated protein 52</fullName>
    </recommendedName>
</protein>
<evidence type="ECO:0000256" key="7">
    <source>
        <dbReference type="ARBA" id="ARBA00029456"/>
    </source>
</evidence>
<accession>A0AAD9V7D9</accession>
<dbReference type="PROSITE" id="PS50082">
    <property type="entry name" value="WD_REPEATS_2"/>
    <property type="match status" value="2"/>
</dbReference>
<evidence type="ECO:0000256" key="8">
    <source>
        <dbReference type="ARBA" id="ARBA00029552"/>
    </source>
</evidence>
<dbReference type="GO" id="GO:0005930">
    <property type="term" value="C:axoneme"/>
    <property type="evidence" value="ECO:0007669"/>
    <property type="project" value="UniProtKB-ARBA"/>
</dbReference>
<dbReference type="EMBL" id="JARQWQ010000023">
    <property type="protein sequence ID" value="KAK2564018.1"/>
    <property type="molecule type" value="Genomic_DNA"/>
</dbReference>
<dbReference type="AlphaFoldDB" id="A0AAD9V7D9"/>
<comment type="subcellular location">
    <subcellularLocation>
        <location evidence="1">Cell projection</location>
        <location evidence="1">Cilium</location>
        <location evidence="1">Flagellum</location>
    </subcellularLocation>
    <subcellularLocation>
        <location evidence="2">Cytoplasm</location>
    </subcellularLocation>
</comment>
<proteinExistence type="inferred from homology"/>
<evidence type="ECO:0000256" key="5">
    <source>
        <dbReference type="ARBA" id="ARBA00022737"/>
    </source>
</evidence>
<comment type="similarity">
    <text evidence="7">Belongs to the CFAP52 family.</text>
</comment>
<dbReference type="InterPro" id="IPR036322">
    <property type="entry name" value="WD40_repeat_dom_sf"/>
</dbReference>
<keyword evidence="6 12" id="KW-0966">Cell projection</keyword>
<evidence type="ECO:0000256" key="4">
    <source>
        <dbReference type="ARBA" id="ARBA00022574"/>
    </source>
</evidence>
<dbReference type="PANTHER" id="PTHR13720">
    <property type="entry name" value="WD-40 REPEAT PROTEIN"/>
    <property type="match status" value="1"/>
</dbReference>
<keyword evidence="6 12" id="KW-0969">Cilium</keyword>
<reference evidence="12" key="2">
    <citation type="journal article" date="2023" name="Science">
        <title>Genomic signatures of disease resistance in endangered staghorn corals.</title>
        <authorList>
            <person name="Vollmer S.V."/>
            <person name="Selwyn J.D."/>
            <person name="Despard B.A."/>
            <person name="Roesel C.L."/>
        </authorList>
    </citation>
    <scope>NUCLEOTIDE SEQUENCE</scope>
    <source>
        <strain evidence="12">K2</strain>
    </source>
</reference>
<keyword evidence="3" id="KW-0963">Cytoplasm</keyword>
<keyword evidence="13" id="KW-1185">Reference proteome</keyword>
<keyword evidence="5" id="KW-0677">Repeat</keyword>
<evidence type="ECO:0000256" key="2">
    <source>
        <dbReference type="ARBA" id="ARBA00004496"/>
    </source>
</evidence>
<dbReference type="PANTHER" id="PTHR13720:SF14">
    <property type="entry name" value="CILIA- AND FLAGELLA-ASSOCIATED PROTEIN 52"/>
    <property type="match status" value="1"/>
</dbReference>
<dbReference type="Gene3D" id="2.130.10.10">
    <property type="entry name" value="YVTN repeat-like/Quinoprotein amine dehydrogenase"/>
    <property type="match status" value="1"/>
</dbReference>
<dbReference type="SMART" id="SM00320">
    <property type="entry name" value="WD40"/>
    <property type="match status" value="2"/>
</dbReference>
<name>A0AAD9V7D9_ACRCE</name>
<gene>
    <name evidence="12" type="ORF">P5673_012230</name>
</gene>
<comment type="caution">
    <text evidence="12">The sequence shown here is derived from an EMBL/GenBank/DDBJ whole genome shotgun (WGS) entry which is preliminary data.</text>
</comment>
<dbReference type="SUPFAM" id="SSF50978">
    <property type="entry name" value="WD40 repeat-like"/>
    <property type="match status" value="1"/>
</dbReference>
<organism evidence="12 13">
    <name type="scientific">Acropora cervicornis</name>
    <name type="common">Staghorn coral</name>
    <dbReference type="NCBI Taxonomy" id="6130"/>
    <lineage>
        <taxon>Eukaryota</taxon>
        <taxon>Metazoa</taxon>
        <taxon>Cnidaria</taxon>
        <taxon>Anthozoa</taxon>
        <taxon>Hexacorallia</taxon>
        <taxon>Scleractinia</taxon>
        <taxon>Astrocoeniina</taxon>
        <taxon>Acroporidae</taxon>
        <taxon>Acropora</taxon>
    </lineage>
</organism>
<dbReference type="InterPro" id="IPR001680">
    <property type="entry name" value="WD40_rpt"/>
</dbReference>
<dbReference type="PROSITE" id="PS50294">
    <property type="entry name" value="WD_REPEATS_REGION"/>
    <property type="match status" value="1"/>
</dbReference>
<dbReference type="InterPro" id="IPR015943">
    <property type="entry name" value="WD40/YVTN_repeat-like_dom_sf"/>
</dbReference>
<dbReference type="Pfam" id="PF00400">
    <property type="entry name" value="WD40"/>
    <property type="match status" value="2"/>
</dbReference>
<evidence type="ECO:0000256" key="9">
    <source>
        <dbReference type="ARBA" id="ARBA00046056"/>
    </source>
</evidence>
<evidence type="ECO:0000256" key="10">
    <source>
        <dbReference type="ARBA" id="ARBA00047117"/>
    </source>
</evidence>
<dbReference type="GO" id="GO:0031514">
    <property type="term" value="C:motile cilium"/>
    <property type="evidence" value="ECO:0007669"/>
    <property type="project" value="UniProtKB-SubCell"/>
</dbReference>
<dbReference type="Proteomes" id="UP001249851">
    <property type="component" value="Unassembled WGS sequence"/>
</dbReference>
<reference evidence="12" key="1">
    <citation type="journal article" date="2023" name="G3 (Bethesda)">
        <title>Whole genome assembly and annotation of the endangered Caribbean coral Acropora cervicornis.</title>
        <authorList>
            <person name="Selwyn J.D."/>
            <person name="Vollmer S.V."/>
        </authorList>
    </citation>
    <scope>NUCLEOTIDE SEQUENCE</scope>
    <source>
        <strain evidence="12">K2</strain>
    </source>
</reference>
<comment type="subunit">
    <text evidence="10">Microtubule inner protein component of sperm flagellar doublet microtubules. Interacts with BRCA2. Interacts with the CCT chaperonin complex. Interacts with HSP70. Interacts with AK8. Interacts with CFAP45. Interacts with DNAI1. Interacts with IQDC.</text>
</comment>
<dbReference type="InterPro" id="IPR050630">
    <property type="entry name" value="WD_repeat_EMAP"/>
</dbReference>
<feature type="repeat" description="WD" evidence="11">
    <location>
        <begin position="65"/>
        <end position="100"/>
    </location>
</feature>
<keyword evidence="4 11" id="KW-0853">WD repeat</keyword>
<evidence type="ECO:0000313" key="12">
    <source>
        <dbReference type="EMBL" id="KAK2564018.1"/>
    </source>
</evidence>
<evidence type="ECO:0000256" key="3">
    <source>
        <dbReference type="ARBA" id="ARBA00022490"/>
    </source>
</evidence>
<evidence type="ECO:0000256" key="6">
    <source>
        <dbReference type="ARBA" id="ARBA00022846"/>
    </source>
</evidence>